<protein>
    <submittedName>
        <fullName evidence="1">Uncharacterized protein</fullName>
    </submittedName>
</protein>
<dbReference type="Proteomes" id="UP000053647">
    <property type="component" value="Unassembled WGS sequence"/>
</dbReference>
<accession>A0A0C9TAD0</accession>
<evidence type="ECO:0000313" key="1">
    <source>
        <dbReference type="EMBL" id="KIJ08058.1"/>
    </source>
</evidence>
<reference evidence="2" key="2">
    <citation type="submission" date="2015-01" db="EMBL/GenBank/DDBJ databases">
        <title>Evolutionary Origins and Diversification of the Mycorrhizal Mutualists.</title>
        <authorList>
            <consortium name="DOE Joint Genome Institute"/>
            <consortium name="Mycorrhizal Genomics Consortium"/>
            <person name="Kohler A."/>
            <person name="Kuo A."/>
            <person name="Nagy L.G."/>
            <person name="Floudas D."/>
            <person name="Copeland A."/>
            <person name="Barry K.W."/>
            <person name="Cichocki N."/>
            <person name="Veneault-Fourrey C."/>
            <person name="LaButti K."/>
            <person name="Lindquist E.A."/>
            <person name="Lipzen A."/>
            <person name="Lundell T."/>
            <person name="Morin E."/>
            <person name="Murat C."/>
            <person name="Riley R."/>
            <person name="Ohm R."/>
            <person name="Sun H."/>
            <person name="Tunlid A."/>
            <person name="Henrissat B."/>
            <person name="Grigoriev I.V."/>
            <person name="Hibbett D.S."/>
            <person name="Martin F."/>
        </authorList>
    </citation>
    <scope>NUCLEOTIDE SEQUENCE [LARGE SCALE GENOMIC DNA]</scope>
    <source>
        <strain evidence="2">ATCC 200175</strain>
    </source>
</reference>
<sequence>DNVVVVLLPLRMVRASRQEVSLEVGTARAVVKVEVVISKFSNPTSLATIELLGLTEIAEVQMIGPDLKGMWCTHKEMTPFREGGHDGEKLTVINFIVALGGVKGFGKECDRVPDVILAL</sequence>
<feature type="non-terminal residue" evidence="1">
    <location>
        <position position="1"/>
    </location>
</feature>
<dbReference type="EMBL" id="KN819710">
    <property type="protein sequence ID" value="KIJ08058.1"/>
    <property type="molecule type" value="Genomic_DNA"/>
</dbReference>
<proteinExistence type="predicted"/>
<reference evidence="1 2" key="1">
    <citation type="submission" date="2014-06" db="EMBL/GenBank/DDBJ databases">
        <authorList>
            <consortium name="DOE Joint Genome Institute"/>
            <person name="Kuo A."/>
            <person name="Kohler A."/>
            <person name="Nagy L.G."/>
            <person name="Floudas D."/>
            <person name="Copeland A."/>
            <person name="Barry K.W."/>
            <person name="Cichocki N."/>
            <person name="Veneault-Fourrey C."/>
            <person name="LaButti K."/>
            <person name="Lindquist E.A."/>
            <person name="Lipzen A."/>
            <person name="Lundell T."/>
            <person name="Morin E."/>
            <person name="Murat C."/>
            <person name="Sun H."/>
            <person name="Tunlid A."/>
            <person name="Henrissat B."/>
            <person name="Grigoriev I.V."/>
            <person name="Hibbett D.S."/>
            <person name="Martin F."/>
            <person name="Nordberg H.P."/>
            <person name="Cantor M.N."/>
            <person name="Hua S.X."/>
        </authorList>
    </citation>
    <scope>NUCLEOTIDE SEQUENCE [LARGE SCALE GENOMIC DNA]</scope>
    <source>
        <strain evidence="1 2">ATCC 200175</strain>
    </source>
</reference>
<dbReference type="HOGENOM" id="CLU_167277_0_0_1"/>
<gene>
    <name evidence="1" type="ORF">PAXINDRAFT_89437</name>
</gene>
<name>A0A0C9TAD0_PAXIN</name>
<keyword evidence="2" id="KW-1185">Reference proteome</keyword>
<organism evidence="1 2">
    <name type="scientific">Paxillus involutus ATCC 200175</name>
    <dbReference type="NCBI Taxonomy" id="664439"/>
    <lineage>
        <taxon>Eukaryota</taxon>
        <taxon>Fungi</taxon>
        <taxon>Dikarya</taxon>
        <taxon>Basidiomycota</taxon>
        <taxon>Agaricomycotina</taxon>
        <taxon>Agaricomycetes</taxon>
        <taxon>Agaricomycetidae</taxon>
        <taxon>Boletales</taxon>
        <taxon>Paxilineae</taxon>
        <taxon>Paxillaceae</taxon>
        <taxon>Paxillus</taxon>
    </lineage>
</organism>
<dbReference type="AlphaFoldDB" id="A0A0C9TAD0"/>
<dbReference type="OrthoDB" id="3046524at2759"/>
<evidence type="ECO:0000313" key="2">
    <source>
        <dbReference type="Proteomes" id="UP000053647"/>
    </source>
</evidence>